<gene>
    <name evidence="1" type="ORF">BAA01_06225</name>
</gene>
<name>A0A1Y3PPJ6_9BACI</name>
<organism evidence="1 2">
    <name type="scientific">Bacillus thermozeamaize</name>
    <dbReference type="NCBI Taxonomy" id="230954"/>
    <lineage>
        <taxon>Bacteria</taxon>
        <taxon>Bacillati</taxon>
        <taxon>Bacillota</taxon>
        <taxon>Bacilli</taxon>
        <taxon>Bacillales</taxon>
        <taxon>Bacillaceae</taxon>
        <taxon>Bacillus</taxon>
    </lineage>
</organism>
<accession>A0A1Y3PPJ6</accession>
<proteinExistence type="predicted"/>
<sequence>MRTDALREVAIVLRQYPLRVTGVASRERGYLVQTPQATGWLQAWRKRSRLKNFLTVYHVLMHRNSPFPLPLVRTKQRQWAVITSRRAYTLCRWPEQAEPLAAPQTTEEYARWGELLGRLHRELQEARMSDGQTHAGSRHEADLTGHAFEAWLQKMRTRRQKVLEVRKEWQEVPGLPEEERLFLRNVPQMMERIDTAIWILEDLKHRPVPSVCVWTLGELADSFLLLSSGEVKLAPWKSFLPGNGLSDLGRLLLSAWDSPELERAVRSAVGGYERQIPLTAEGFQALLAYVMFPHALWSLLQQADQNQALPSERLASGLDAPAKRLPADLDTLRNIYRTEQRLRPVYAWLNRQIAERRAKIPLQKRPLKDAEKRID</sequence>
<protein>
    <recommendedName>
        <fullName evidence="3">Aminoglycoside phosphotransferase domain-containing protein</fullName>
    </recommendedName>
</protein>
<comment type="caution">
    <text evidence="1">The sequence shown here is derived from an EMBL/GenBank/DDBJ whole genome shotgun (WGS) entry which is preliminary data.</text>
</comment>
<dbReference type="Gene3D" id="3.90.1200.10">
    <property type="match status" value="1"/>
</dbReference>
<evidence type="ECO:0000313" key="2">
    <source>
        <dbReference type="Proteomes" id="UP000196475"/>
    </source>
</evidence>
<dbReference type="InterPro" id="IPR011009">
    <property type="entry name" value="Kinase-like_dom_sf"/>
</dbReference>
<reference evidence="2" key="1">
    <citation type="submission" date="2016-06" db="EMBL/GenBank/DDBJ databases">
        <authorList>
            <person name="Nascimento L."/>
            <person name="Pereira R.V."/>
            <person name="Martins L.F."/>
            <person name="Quaggio R.B."/>
            <person name="Silva A.M."/>
            <person name="Setubal J.C."/>
        </authorList>
    </citation>
    <scope>NUCLEOTIDE SEQUENCE [LARGE SCALE GENOMIC DNA]</scope>
</reference>
<dbReference type="Proteomes" id="UP000196475">
    <property type="component" value="Unassembled WGS sequence"/>
</dbReference>
<evidence type="ECO:0000313" key="1">
    <source>
        <dbReference type="EMBL" id="OUM86229.1"/>
    </source>
</evidence>
<dbReference type="EMBL" id="LZRT01000093">
    <property type="protein sequence ID" value="OUM86229.1"/>
    <property type="molecule type" value="Genomic_DNA"/>
</dbReference>
<evidence type="ECO:0008006" key="3">
    <source>
        <dbReference type="Google" id="ProtNLM"/>
    </source>
</evidence>
<dbReference type="SUPFAM" id="SSF56112">
    <property type="entry name" value="Protein kinase-like (PK-like)"/>
    <property type="match status" value="1"/>
</dbReference>
<dbReference type="AlphaFoldDB" id="A0A1Y3PPJ6"/>